<name>A0A2X2VRD7_CITKO</name>
<dbReference type="AlphaFoldDB" id="A0A2X2VRD7"/>
<accession>A0A2X2VRD7</accession>
<dbReference type="EMBL" id="UAVY01000004">
    <property type="protein sequence ID" value="SQB29427.1"/>
    <property type="molecule type" value="Genomic_DNA"/>
</dbReference>
<gene>
    <name evidence="1" type="ORF">NCTC10786_03182</name>
</gene>
<dbReference type="Proteomes" id="UP000251584">
    <property type="component" value="Unassembled WGS sequence"/>
</dbReference>
<proteinExistence type="predicted"/>
<organism evidence="1 2">
    <name type="scientific">Citrobacter koseri</name>
    <name type="common">Citrobacter diversus</name>
    <dbReference type="NCBI Taxonomy" id="545"/>
    <lineage>
        <taxon>Bacteria</taxon>
        <taxon>Pseudomonadati</taxon>
        <taxon>Pseudomonadota</taxon>
        <taxon>Gammaproteobacteria</taxon>
        <taxon>Enterobacterales</taxon>
        <taxon>Enterobacteriaceae</taxon>
        <taxon>Citrobacter</taxon>
    </lineage>
</organism>
<reference evidence="1 2" key="1">
    <citation type="submission" date="2018-06" db="EMBL/GenBank/DDBJ databases">
        <authorList>
            <consortium name="Pathogen Informatics"/>
            <person name="Doyle S."/>
        </authorList>
    </citation>
    <scope>NUCLEOTIDE SEQUENCE [LARGE SCALE GENOMIC DNA]</scope>
    <source>
        <strain evidence="1 2">NCTC10786</strain>
    </source>
</reference>
<protein>
    <submittedName>
        <fullName evidence="1">Uncharacterized protein</fullName>
    </submittedName>
</protein>
<evidence type="ECO:0000313" key="2">
    <source>
        <dbReference type="Proteomes" id="UP000251584"/>
    </source>
</evidence>
<sequence>MPLNGNAILVAKINEIIRDAVQIHSSLANDIETQIASSRAMLSWLKLNGVTGEAAFLKSSDTLSDLLISHSLLQTPNEYRYLLEFAGVIETFWPGLCRRLTTMDRACGAL</sequence>
<evidence type="ECO:0000313" key="1">
    <source>
        <dbReference type="EMBL" id="SQB29427.1"/>
    </source>
</evidence>